<feature type="non-terminal residue" evidence="1">
    <location>
        <position position="73"/>
    </location>
</feature>
<feature type="non-terminal residue" evidence="1">
    <location>
        <position position="1"/>
    </location>
</feature>
<evidence type="ECO:0000313" key="1">
    <source>
        <dbReference type="EMBL" id="CAG8763492.1"/>
    </source>
</evidence>
<accession>A0A9N9NRE4</accession>
<gene>
    <name evidence="1" type="ORF">ALEPTO_LOCUS13762</name>
</gene>
<dbReference type="AlphaFoldDB" id="A0A9N9NRE4"/>
<comment type="caution">
    <text evidence="1">The sequence shown here is derived from an EMBL/GenBank/DDBJ whole genome shotgun (WGS) entry which is preliminary data.</text>
</comment>
<dbReference type="EMBL" id="CAJVPS010047748">
    <property type="protein sequence ID" value="CAG8763492.1"/>
    <property type="molecule type" value="Genomic_DNA"/>
</dbReference>
<keyword evidence="2" id="KW-1185">Reference proteome</keyword>
<reference evidence="1" key="1">
    <citation type="submission" date="2021-06" db="EMBL/GenBank/DDBJ databases">
        <authorList>
            <person name="Kallberg Y."/>
            <person name="Tangrot J."/>
            <person name="Rosling A."/>
        </authorList>
    </citation>
    <scope>NUCLEOTIDE SEQUENCE</scope>
    <source>
        <strain evidence="1">FL130A</strain>
    </source>
</reference>
<dbReference type="Proteomes" id="UP000789508">
    <property type="component" value="Unassembled WGS sequence"/>
</dbReference>
<protein>
    <submittedName>
        <fullName evidence="1">3661_t:CDS:1</fullName>
    </submittedName>
</protein>
<evidence type="ECO:0000313" key="2">
    <source>
        <dbReference type="Proteomes" id="UP000789508"/>
    </source>
</evidence>
<proteinExistence type="predicted"/>
<name>A0A9N9NRE4_9GLOM</name>
<sequence>ENLVDTEMTTSITELENIQTDNKMETDTASTISIHQESFNILTYSQIHYTTYQFYKGFTKDMEINKYEEIQKA</sequence>
<organism evidence="1 2">
    <name type="scientific">Ambispora leptoticha</name>
    <dbReference type="NCBI Taxonomy" id="144679"/>
    <lineage>
        <taxon>Eukaryota</taxon>
        <taxon>Fungi</taxon>
        <taxon>Fungi incertae sedis</taxon>
        <taxon>Mucoromycota</taxon>
        <taxon>Glomeromycotina</taxon>
        <taxon>Glomeromycetes</taxon>
        <taxon>Archaeosporales</taxon>
        <taxon>Ambisporaceae</taxon>
        <taxon>Ambispora</taxon>
    </lineage>
</organism>